<keyword evidence="5" id="KW-1185">Reference proteome</keyword>
<evidence type="ECO:0000256" key="1">
    <source>
        <dbReference type="HAMAP-Rule" id="MF_00386"/>
    </source>
</evidence>
<keyword evidence="1" id="KW-0472">Membrane</keyword>
<keyword evidence="1" id="KW-1003">Cell membrane</keyword>
<reference evidence="3 5" key="1">
    <citation type="submission" date="2023-10" db="EMBL/GenBank/DDBJ databases">
        <title>Whole Genome based description of the genera Actinobaculum and Actinotignum reveals a complex phylogenetic relationship within the species included in the genus Actinotignum.</title>
        <authorList>
            <person name="Jensen C.S."/>
            <person name="Dargis R."/>
            <person name="Kemp M."/>
            <person name="Christensen J.J."/>
        </authorList>
    </citation>
    <scope>NUCLEOTIDE SEQUENCE</scope>
    <source>
        <strain evidence="4 5">SLA_B089</strain>
        <strain evidence="3">SLA_B245</strain>
    </source>
</reference>
<protein>
    <recommendedName>
        <fullName evidence="1">Putative membrane protein insertion efficiency factor</fullName>
    </recommendedName>
</protein>
<feature type="region of interest" description="Disordered" evidence="2">
    <location>
        <begin position="105"/>
        <end position="125"/>
    </location>
</feature>
<proteinExistence type="inferred from homology"/>
<dbReference type="PANTHER" id="PTHR33383">
    <property type="entry name" value="MEMBRANE PROTEIN INSERTION EFFICIENCY FACTOR-RELATED"/>
    <property type="match status" value="1"/>
</dbReference>
<dbReference type="HAMAP" id="MF_00386">
    <property type="entry name" value="UPF0161_YidD"/>
    <property type="match status" value="1"/>
</dbReference>
<accession>A0AAW9HEE9</accession>
<organism evidence="3 6">
    <name type="scientific">Actinotignum timonense</name>
    <dbReference type="NCBI Taxonomy" id="1870995"/>
    <lineage>
        <taxon>Bacteria</taxon>
        <taxon>Bacillati</taxon>
        <taxon>Actinomycetota</taxon>
        <taxon>Actinomycetes</taxon>
        <taxon>Actinomycetales</taxon>
        <taxon>Actinomycetaceae</taxon>
        <taxon>Actinotignum</taxon>
    </lineage>
</organism>
<dbReference type="EMBL" id="JAWNFV010000014">
    <property type="protein sequence ID" value="MDY5141058.1"/>
    <property type="molecule type" value="Genomic_DNA"/>
</dbReference>
<dbReference type="GO" id="GO:0005886">
    <property type="term" value="C:plasma membrane"/>
    <property type="evidence" value="ECO:0007669"/>
    <property type="project" value="UniProtKB-SubCell"/>
</dbReference>
<dbReference type="InterPro" id="IPR002696">
    <property type="entry name" value="Membr_insert_effic_factor_YidD"/>
</dbReference>
<evidence type="ECO:0000313" key="6">
    <source>
        <dbReference type="Proteomes" id="UP001288320"/>
    </source>
</evidence>
<comment type="similarity">
    <text evidence="1">Belongs to the UPF0161 family.</text>
</comment>
<dbReference type="GeneID" id="92813255"/>
<dbReference type="Pfam" id="PF01809">
    <property type="entry name" value="YidD"/>
    <property type="match status" value="1"/>
</dbReference>
<evidence type="ECO:0000313" key="5">
    <source>
        <dbReference type="Proteomes" id="UP001284901"/>
    </source>
</evidence>
<dbReference type="RefSeq" id="WP_087070159.1">
    <property type="nucleotide sequence ID" value="NZ_CP136960.1"/>
</dbReference>
<name>A0AAW9HEE9_9ACTO</name>
<dbReference type="Proteomes" id="UP001288320">
    <property type="component" value="Unassembled WGS sequence"/>
</dbReference>
<dbReference type="SMART" id="SM01234">
    <property type="entry name" value="Haemolytic"/>
    <property type="match status" value="1"/>
</dbReference>
<dbReference type="AlphaFoldDB" id="A0AAW9HEE9"/>
<comment type="caution">
    <text evidence="3">The sequence shown here is derived from an EMBL/GenBank/DDBJ whole genome shotgun (WGS) entry which is preliminary data.</text>
</comment>
<evidence type="ECO:0000313" key="4">
    <source>
        <dbReference type="EMBL" id="MDY5146509.1"/>
    </source>
</evidence>
<evidence type="ECO:0000256" key="2">
    <source>
        <dbReference type="SAM" id="MobiDB-lite"/>
    </source>
</evidence>
<sequence length="125" mass="13849">MTQTPASAQPERQGKESMLVRAVRWYQRTISAARPPRCRYAPSCSAYAIQAIQIHGTGKGTLLTVWRLLRCNPLTKGGVDRVPPPGQWPSKPLDQDELLELYAKEDALDDTNNATGNPKREHPAA</sequence>
<dbReference type="PANTHER" id="PTHR33383:SF1">
    <property type="entry name" value="MEMBRANE PROTEIN INSERTION EFFICIENCY FACTOR-RELATED"/>
    <property type="match status" value="1"/>
</dbReference>
<dbReference type="EMBL" id="JAWNFY010000013">
    <property type="protein sequence ID" value="MDY5146509.1"/>
    <property type="molecule type" value="Genomic_DNA"/>
</dbReference>
<comment type="function">
    <text evidence="1">Could be involved in insertion of integral membrane proteins into the membrane.</text>
</comment>
<evidence type="ECO:0000313" key="3">
    <source>
        <dbReference type="EMBL" id="MDY5141058.1"/>
    </source>
</evidence>
<comment type="subcellular location">
    <subcellularLocation>
        <location evidence="1">Cell membrane</location>
        <topology evidence="1">Peripheral membrane protein</topology>
        <orientation evidence="1">Cytoplasmic side</orientation>
    </subcellularLocation>
</comment>
<dbReference type="NCBIfam" id="TIGR00278">
    <property type="entry name" value="membrane protein insertion efficiency factor YidD"/>
    <property type="match status" value="1"/>
</dbReference>
<dbReference type="Proteomes" id="UP001284901">
    <property type="component" value="Unassembled WGS sequence"/>
</dbReference>
<gene>
    <name evidence="3" type="primary">yidD</name>
    <name evidence="3" type="ORF">R6G74_07010</name>
    <name evidence="4" type="ORF">R6P33_05650</name>
</gene>